<dbReference type="AlphaFoldDB" id="A0A261SKL8"/>
<protein>
    <submittedName>
        <fullName evidence="2">Hydantoin racemase</fullName>
    </submittedName>
</protein>
<reference evidence="3" key="1">
    <citation type="submission" date="2017-05" db="EMBL/GenBank/DDBJ databases">
        <title>Complete and WGS of Bordetella genogroups.</title>
        <authorList>
            <person name="Spilker T."/>
            <person name="Lipuma J."/>
        </authorList>
    </citation>
    <scope>NUCLEOTIDE SEQUENCE [LARGE SCALE GENOMIC DNA]</scope>
    <source>
        <strain evidence="3">AU16122</strain>
    </source>
</reference>
<dbReference type="Pfam" id="PF01177">
    <property type="entry name" value="Asp_Glu_race"/>
    <property type="match status" value="1"/>
</dbReference>
<gene>
    <name evidence="2" type="ORF">CAL29_03540</name>
</gene>
<dbReference type="GO" id="GO:0047661">
    <property type="term" value="F:amino-acid racemase activity"/>
    <property type="evidence" value="ECO:0007669"/>
    <property type="project" value="InterPro"/>
</dbReference>
<proteinExistence type="inferred from homology"/>
<dbReference type="OrthoDB" id="9791723at2"/>
<dbReference type="Gene3D" id="3.40.50.1860">
    <property type="match status" value="1"/>
</dbReference>
<comment type="caution">
    <text evidence="2">The sequence shown here is derived from an EMBL/GenBank/DDBJ whole genome shotgun (WGS) entry which is preliminary data.</text>
</comment>
<dbReference type="EMBL" id="NEVM01000001">
    <property type="protein sequence ID" value="OZI37492.1"/>
    <property type="molecule type" value="Genomic_DNA"/>
</dbReference>
<evidence type="ECO:0000256" key="1">
    <source>
        <dbReference type="ARBA" id="ARBA00038414"/>
    </source>
</evidence>
<dbReference type="InterPro" id="IPR015942">
    <property type="entry name" value="Asp/Glu/hydantoin_racemase"/>
</dbReference>
<sequence length="229" mass="23618">MSLGIIRVLTTADPAVLLEHGRILEREYGLRTITRCIEDQPEGIYDDESQAMAVPKIVRLGRALQDQGCKALFLSCAADPGLAELRAAVSIPVVSAGSAAARVAACLGLPAAVMGIGAAAPAPFRRLLGEDVPYARPDGVTKTMDLLTPVGREAALACARRLHEEGAKVIVFSCTGLTTIGLAPRVRAEIGCAAVDAVSAAGMFAAEWLGAGAVPGMPEGIPGRHAGKE</sequence>
<name>A0A261SKL8_9BORD</name>
<organism evidence="2 3">
    <name type="scientific">Bordetella genomosp. 10</name>
    <dbReference type="NCBI Taxonomy" id="1416804"/>
    <lineage>
        <taxon>Bacteria</taxon>
        <taxon>Pseudomonadati</taxon>
        <taxon>Pseudomonadota</taxon>
        <taxon>Betaproteobacteria</taxon>
        <taxon>Burkholderiales</taxon>
        <taxon>Alcaligenaceae</taxon>
        <taxon>Bordetella</taxon>
    </lineage>
</organism>
<evidence type="ECO:0000313" key="3">
    <source>
        <dbReference type="Proteomes" id="UP000216020"/>
    </source>
</evidence>
<dbReference type="InterPro" id="IPR053714">
    <property type="entry name" value="Iso_Racemase_Enz_sf"/>
</dbReference>
<dbReference type="InterPro" id="IPR001920">
    <property type="entry name" value="Asp/Glu_race"/>
</dbReference>
<dbReference type="Gene3D" id="3.40.50.12500">
    <property type="match status" value="1"/>
</dbReference>
<dbReference type="Proteomes" id="UP000216020">
    <property type="component" value="Unassembled WGS sequence"/>
</dbReference>
<accession>A0A261SKL8</accession>
<dbReference type="RefSeq" id="WP_094851597.1">
    <property type="nucleotide sequence ID" value="NZ_NEVM01000001.1"/>
</dbReference>
<comment type="similarity">
    <text evidence="1">Belongs to the HyuE racemase family.</text>
</comment>
<evidence type="ECO:0000313" key="2">
    <source>
        <dbReference type="EMBL" id="OZI37492.1"/>
    </source>
</evidence>
<keyword evidence="3" id="KW-1185">Reference proteome</keyword>